<dbReference type="GO" id="GO:0004930">
    <property type="term" value="F:G protein-coupled receptor activity"/>
    <property type="evidence" value="ECO:0007669"/>
    <property type="project" value="UniProtKB-KW"/>
</dbReference>
<dbReference type="SUPFAM" id="SSF81321">
    <property type="entry name" value="Family A G protein-coupled receptor-like"/>
    <property type="match status" value="1"/>
</dbReference>
<dbReference type="PRINTS" id="PR00237">
    <property type="entry name" value="GPCRRHODOPSN"/>
</dbReference>
<keyword evidence="5 10" id="KW-0297">G-protein coupled receptor</keyword>
<organism evidence="13 14">
    <name type="scientific">Pinctada imbricata</name>
    <name type="common">Atlantic pearl-oyster</name>
    <name type="synonym">Pinctada martensii</name>
    <dbReference type="NCBI Taxonomy" id="66713"/>
    <lineage>
        <taxon>Eukaryota</taxon>
        <taxon>Metazoa</taxon>
        <taxon>Spiralia</taxon>
        <taxon>Lophotrochozoa</taxon>
        <taxon>Mollusca</taxon>
        <taxon>Bivalvia</taxon>
        <taxon>Autobranchia</taxon>
        <taxon>Pteriomorphia</taxon>
        <taxon>Pterioida</taxon>
        <taxon>Pterioidea</taxon>
        <taxon>Pteriidae</taxon>
        <taxon>Pinctada</taxon>
    </lineage>
</organism>
<evidence type="ECO:0000256" key="1">
    <source>
        <dbReference type="ARBA" id="ARBA00004651"/>
    </source>
</evidence>
<dbReference type="PANTHER" id="PTHR11866:SF16">
    <property type="entry name" value="PROSTAGLANDIN E2 RECEPTOR EP4 SUBTYPE-LIKE PROTEIN"/>
    <property type="match status" value="1"/>
</dbReference>
<dbReference type="PRINTS" id="PR01788">
    <property type="entry name" value="PROSTANOIDR"/>
</dbReference>
<name>A0AA88YDZ1_PINIB</name>
<keyword evidence="9 10" id="KW-0807">Transducer</keyword>
<feature type="transmembrane region" description="Helical" evidence="11">
    <location>
        <begin position="94"/>
        <end position="117"/>
    </location>
</feature>
<evidence type="ECO:0000256" key="9">
    <source>
        <dbReference type="ARBA" id="ARBA00023224"/>
    </source>
</evidence>
<accession>A0AA88YDZ1</accession>
<sequence>MAFNNTSQNGTSIHENWVPMALQFVFGLVGNILALVLLKLSSSQHRWRSFYQLYTGLVISDLSIWLLTTPLSIARYATHFTWSFPPIICRYDSFMLMFALTSSAFIIGAMTVDRFLAMARPNESATSSSCVYVVILLGIWVLAGLLSAVHLTMHLTKNFYPGSWCYMDYVNLTESKSGTLHAYFYSIVGLSVVFIIATINLLMLFTVVFNKTLRARLMDTNRISGGYDAHSYVFLATVALVFSSLWTPHLVSFFFISFLPLFPRYTDQKGV</sequence>
<comment type="similarity">
    <text evidence="10">Belongs to the G-protein coupled receptor 1 family.</text>
</comment>
<dbReference type="GO" id="GO:0007204">
    <property type="term" value="P:positive regulation of cytosolic calcium ion concentration"/>
    <property type="evidence" value="ECO:0007669"/>
    <property type="project" value="TreeGrafter"/>
</dbReference>
<dbReference type="AlphaFoldDB" id="A0AA88YDZ1"/>
<protein>
    <recommendedName>
        <fullName evidence="12">G-protein coupled receptors family 1 profile domain-containing protein</fullName>
    </recommendedName>
</protein>
<keyword evidence="7 10" id="KW-0675">Receptor</keyword>
<keyword evidence="6 11" id="KW-0472">Membrane</keyword>
<evidence type="ECO:0000256" key="3">
    <source>
        <dbReference type="ARBA" id="ARBA00022692"/>
    </source>
</evidence>
<dbReference type="PROSITE" id="PS50262">
    <property type="entry name" value="G_PROTEIN_RECEP_F1_2"/>
    <property type="match status" value="1"/>
</dbReference>
<keyword evidence="3 10" id="KW-0812">Transmembrane</keyword>
<feature type="transmembrane region" description="Helical" evidence="11">
    <location>
        <begin position="182"/>
        <end position="210"/>
    </location>
</feature>
<dbReference type="PANTHER" id="PTHR11866">
    <property type="entry name" value="G-PROTEIN COUPLED RECEPTOR FAMILY 1 MEMBER"/>
    <property type="match status" value="1"/>
</dbReference>
<comment type="subcellular location">
    <subcellularLocation>
        <location evidence="1">Cell membrane</location>
        <topology evidence="1">Multi-pass membrane protein</topology>
    </subcellularLocation>
</comment>
<dbReference type="Proteomes" id="UP001186944">
    <property type="component" value="Unassembled WGS sequence"/>
</dbReference>
<keyword evidence="2" id="KW-1003">Cell membrane</keyword>
<evidence type="ECO:0000259" key="12">
    <source>
        <dbReference type="PROSITE" id="PS50262"/>
    </source>
</evidence>
<feature type="transmembrane region" description="Helical" evidence="11">
    <location>
        <begin position="50"/>
        <end position="74"/>
    </location>
</feature>
<dbReference type="InterPro" id="IPR017452">
    <property type="entry name" value="GPCR_Rhodpsn_7TM"/>
</dbReference>
<dbReference type="EMBL" id="VSWD01000005">
    <property type="protein sequence ID" value="KAK3103088.1"/>
    <property type="molecule type" value="Genomic_DNA"/>
</dbReference>
<reference evidence="13" key="1">
    <citation type="submission" date="2019-08" db="EMBL/GenBank/DDBJ databases">
        <title>The improved chromosome-level genome for the pearl oyster Pinctada fucata martensii using PacBio sequencing and Hi-C.</title>
        <authorList>
            <person name="Zheng Z."/>
        </authorList>
    </citation>
    <scope>NUCLEOTIDE SEQUENCE</scope>
    <source>
        <strain evidence="13">ZZ-2019</strain>
        <tissue evidence="13">Adductor muscle</tissue>
    </source>
</reference>
<feature type="transmembrane region" description="Helical" evidence="11">
    <location>
        <begin position="231"/>
        <end position="256"/>
    </location>
</feature>
<dbReference type="Gene3D" id="1.20.1070.10">
    <property type="entry name" value="Rhodopsin 7-helix transmembrane proteins"/>
    <property type="match status" value="1"/>
</dbReference>
<keyword evidence="14" id="KW-1185">Reference proteome</keyword>
<feature type="transmembrane region" description="Helical" evidence="11">
    <location>
        <begin position="20"/>
        <end position="38"/>
    </location>
</feature>
<dbReference type="PROSITE" id="PS00237">
    <property type="entry name" value="G_PROTEIN_RECEP_F1_1"/>
    <property type="match status" value="1"/>
</dbReference>
<evidence type="ECO:0000256" key="7">
    <source>
        <dbReference type="ARBA" id="ARBA00023170"/>
    </source>
</evidence>
<dbReference type="InterPro" id="IPR008365">
    <property type="entry name" value="Prostanoid_rcpt"/>
</dbReference>
<evidence type="ECO:0000256" key="10">
    <source>
        <dbReference type="RuleBase" id="RU000688"/>
    </source>
</evidence>
<comment type="caution">
    <text evidence="13">The sequence shown here is derived from an EMBL/GenBank/DDBJ whole genome shotgun (WGS) entry which is preliminary data.</text>
</comment>
<evidence type="ECO:0000256" key="6">
    <source>
        <dbReference type="ARBA" id="ARBA00023136"/>
    </source>
</evidence>
<evidence type="ECO:0000313" key="14">
    <source>
        <dbReference type="Proteomes" id="UP001186944"/>
    </source>
</evidence>
<proteinExistence type="inferred from homology"/>
<keyword evidence="4 11" id="KW-1133">Transmembrane helix</keyword>
<dbReference type="Pfam" id="PF00001">
    <property type="entry name" value="7tm_1"/>
    <property type="match status" value="1"/>
</dbReference>
<evidence type="ECO:0000256" key="4">
    <source>
        <dbReference type="ARBA" id="ARBA00022989"/>
    </source>
</evidence>
<dbReference type="GO" id="GO:0007189">
    <property type="term" value="P:adenylate cyclase-activating G protein-coupled receptor signaling pathway"/>
    <property type="evidence" value="ECO:0007669"/>
    <property type="project" value="TreeGrafter"/>
</dbReference>
<feature type="transmembrane region" description="Helical" evidence="11">
    <location>
        <begin position="129"/>
        <end position="151"/>
    </location>
</feature>
<gene>
    <name evidence="13" type="ORF">FSP39_016362</name>
</gene>
<evidence type="ECO:0000256" key="5">
    <source>
        <dbReference type="ARBA" id="ARBA00023040"/>
    </source>
</evidence>
<evidence type="ECO:0000256" key="2">
    <source>
        <dbReference type="ARBA" id="ARBA00022475"/>
    </source>
</evidence>
<evidence type="ECO:0000313" key="13">
    <source>
        <dbReference type="EMBL" id="KAK3103088.1"/>
    </source>
</evidence>
<evidence type="ECO:0000256" key="11">
    <source>
        <dbReference type="SAM" id="Phobius"/>
    </source>
</evidence>
<feature type="domain" description="G-protein coupled receptors family 1 profile" evidence="12">
    <location>
        <begin position="30"/>
        <end position="271"/>
    </location>
</feature>
<dbReference type="GO" id="GO:0005886">
    <property type="term" value="C:plasma membrane"/>
    <property type="evidence" value="ECO:0007669"/>
    <property type="project" value="UniProtKB-SubCell"/>
</dbReference>
<dbReference type="InterPro" id="IPR000276">
    <property type="entry name" value="GPCR_Rhodpsn"/>
</dbReference>
<evidence type="ECO:0000256" key="8">
    <source>
        <dbReference type="ARBA" id="ARBA00023180"/>
    </source>
</evidence>
<keyword evidence="8" id="KW-0325">Glycoprotein</keyword>